<feature type="transmembrane region" description="Helical" evidence="9">
    <location>
        <begin position="316"/>
        <end position="339"/>
    </location>
</feature>
<comment type="function">
    <text evidence="9">Plasma membrane transporter mediating the uptake by cells of the water soluble vitamin B2/riboflavin that plays a key role in biochemical oxidation-reduction reactions of the carbohydrate, lipid, and amino acid metabolism.</text>
</comment>
<evidence type="ECO:0000256" key="4">
    <source>
        <dbReference type="ARBA" id="ARBA00022448"/>
    </source>
</evidence>
<organism evidence="10 11">
    <name type="scientific">Papilio xuthus</name>
    <name type="common">Asian swallowtail butterfly</name>
    <dbReference type="NCBI Taxonomy" id="66420"/>
    <lineage>
        <taxon>Eukaryota</taxon>
        <taxon>Metazoa</taxon>
        <taxon>Ecdysozoa</taxon>
        <taxon>Arthropoda</taxon>
        <taxon>Hexapoda</taxon>
        <taxon>Insecta</taxon>
        <taxon>Pterygota</taxon>
        <taxon>Neoptera</taxon>
        <taxon>Endopterygota</taxon>
        <taxon>Lepidoptera</taxon>
        <taxon>Glossata</taxon>
        <taxon>Ditrysia</taxon>
        <taxon>Papilionoidea</taxon>
        <taxon>Papilionidae</taxon>
        <taxon>Papilioninae</taxon>
        <taxon>Papilio</taxon>
    </lineage>
</organism>
<name>A0A194PVX2_PAPXU</name>
<comment type="subcellular location">
    <subcellularLocation>
        <location evidence="2 9">Cell membrane</location>
        <topology evidence="2 9">Multi-pass membrane protein</topology>
    </subcellularLocation>
</comment>
<evidence type="ECO:0000256" key="5">
    <source>
        <dbReference type="ARBA" id="ARBA00022475"/>
    </source>
</evidence>
<evidence type="ECO:0000256" key="6">
    <source>
        <dbReference type="ARBA" id="ARBA00022692"/>
    </source>
</evidence>
<reference evidence="10 11" key="1">
    <citation type="journal article" date="2015" name="Nat. Commun.">
        <title>Outbred genome sequencing and CRISPR/Cas9 gene editing in butterflies.</title>
        <authorList>
            <person name="Li X."/>
            <person name="Fan D."/>
            <person name="Zhang W."/>
            <person name="Liu G."/>
            <person name="Zhang L."/>
            <person name="Zhao L."/>
            <person name="Fang X."/>
            <person name="Chen L."/>
            <person name="Dong Y."/>
            <person name="Chen Y."/>
            <person name="Ding Y."/>
            <person name="Zhao R."/>
            <person name="Feng M."/>
            <person name="Zhu Y."/>
            <person name="Feng Y."/>
            <person name="Jiang X."/>
            <person name="Zhu D."/>
            <person name="Xiang H."/>
            <person name="Feng X."/>
            <person name="Li S."/>
            <person name="Wang J."/>
            <person name="Zhang G."/>
            <person name="Kronforst M.R."/>
            <person name="Wang W."/>
        </authorList>
    </citation>
    <scope>NUCLEOTIDE SEQUENCE [LARGE SCALE GENOMIC DNA]</scope>
    <source>
        <strain evidence="10">Ya'a_city_454_Px</strain>
        <tissue evidence="10">Whole body</tissue>
    </source>
</reference>
<comment type="catalytic activity">
    <reaction evidence="1 9">
        <text>riboflavin(in) = riboflavin(out)</text>
        <dbReference type="Rhea" id="RHEA:35015"/>
        <dbReference type="ChEBI" id="CHEBI:57986"/>
    </reaction>
</comment>
<proteinExistence type="inferred from homology"/>
<dbReference type="GO" id="GO:0005886">
    <property type="term" value="C:plasma membrane"/>
    <property type="evidence" value="ECO:0007669"/>
    <property type="project" value="UniProtKB-SubCell"/>
</dbReference>
<evidence type="ECO:0000313" key="10">
    <source>
        <dbReference type="EMBL" id="KPI96909.1"/>
    </source>
</evidence>
<evidence type="ECO:0000256" key="3">
    <source>
        <dbReference type="ARBA" id="ARBA00006366"/>
    </source>
</evidence>
<keyword evidence="8 9" id="KW-0472">Membrane</keyword>
<feature type="transmembrane region" description="Helical" evidence="9">
    <location>
        <begin position="380"/>
        <end position="403"/>
    </location>
</feature>
<keyword evidence="11" id="KW-1185">Reference proteome</keyword>
<keyword evidence="7 9" id="KW-1133">Transmembrane helix</keyword>
<feature type="transmembrane region" description="Helical" evidence="9">
    <location>
        <begin position="152"/>
        <end position="172"/>
    </location>
</feature>
<evidence type="ECO:0000256" key="9">
    <source>
        <dbReference type="RuleBase" id="RU368035"/>
    </source>
</evidence>
<evidence type="ECO:0000256" key="1">
    <source>
        <dbReference type="ARBA" id="ARBA00000215"/>
    </source>
</evidence>
<feature type="transmembrane region" description="Helical" evidence="9">
    <location>
        <begin position="184"/>
        <end position="207"/>
    </location>
</feature>
<feature type="transmembrane region" description="Helical" evidence="9">
    <location>
        <begin position="214"/>
        <end position="236"/>
    </location>
</feature>
<dbReference type="GO" id="GO:0032217">
    <property type="term" value="F:riboflavin transmembrane transporter activity"/>
    <property type="evidence" value="ECO:0007669"/>
    <property type="project" value="UniProtKB-UniRule"/>
</dbReference>
<feature type="transmembrane region" description="Helical" evidence="9">
    <location>
        <begin position="449"/>
        <end position="469"/>
    </location>
</feature>
<dbReference type="PANTHER" id="PTHR12929">
    <property type="entry name" value="SOLUTE CARRIER FAMILY 52"/>
    <property type="match status" value="1"/>
</dbReference>
<dbReference type="InterPro" id="IPR009357">
    <property type="entry name" value="Riboflavin_transptr"/>
</dbReference>
<dbReference type="Pfam" id="PF06237">
    <property type="entry name" value="SLC52_ribofla_tr"/>
    <property type="match status" value="1"/>
</dbReference>
<sequence>METRRGSSGGGCEEGAVAEALRRAVCLAVDRLHSHYHCLTNLNVLFVLNHLLRITEEKERVPCLGEGEAGGDGMVSQQRRCVALDALLAFWGLGAWLGVNGLYVQLPLLVQALPEGWSLPSAMALAVQLANVGLLAYAALRRLLPRAPDATYIYGLLTIGTLALLLNSFLYTATTPLAGADRSVAFLTLTFFAALVGCTSSVLFYPYLRHFREVYLATYLAGEGLSGFIPSILALVQGVGGEPECVPSTDAATLIPVHPPARFDTSAFLLMLAGLSALSLVSFVGLHNLRAFDSERVPQAAVAKEEEAEAPRGSRALWAAVMSLTLVLNALSNGVLPSVQSYSCMPYGVRAYHLATSLAAMANPAACLAGVWLRPASARLLAAVLAVAAVPLAYLLAAALLSPAPPLHRHPAGEVLIVVSWVWAAASVSYARLWVCAWARRGGAQGMRLCGAATQLGSALGSLLLYVLVTRTALFTQPAPCPTPSLLSNRSSLRADLLSYPST</sequence>
<dbReference type="STRING" id="66420.A0A194PVX2"/>
<keyword evidence="4 9" id="KW-0813">Transport</keyword>
<keyword evidence="5 9" id="KW-1003">Cell membrane</keyword>
<keyword evidence="6 9" id="KW-0812">Transmembrane</keyword>
<dbReference type="AlphaFoldDB" id="A0A194PVX2"/>
<gene>
    <name evidence="10" type="ORF">RR46_05034</name>
</gene>
<feature type="transmembrane region" description="Helical" evidence="9">
    <location>
        <begin position="351"/>
        <end position="373"/>
    </location>
</feature>
<feature type="transmembrane region" description="Helical" evidence="9">
    <location>
        <begin position="82"/>
        <end position="99"/>
    </location>
</feature>
<accession>A0A194PVX2</accession>
<feature type="transmembrane region" description="Helical" evidence="9">
    <location>
        <begin position="415"/>
        <end position="437"/>
    </location>
</feature>
<comment type="similarity">
    <text evidence="3 9">Belongs to the riboflavin transporter family.</text>
</comment>
<evidence type="ECO:0000256" key="2">
    <source>
        <dbReference type="ARBA" id="ARBA00004651"/>
    </source>
</evidence>
<feature type="transmembrane region" description="Helical" evidence="9">
    <location>
        <begin position="267"/>
        <end position="286"/>
    </location>
</feature>
<evidence type="ECO:0000256" key="7">
    <source>
        <dbReference type="ARBA" id="ARBA00022989"/>
    </source>
</evidence>
<protein>
    <recommendedName>
        <fullName evidence="9">Riboflavin transporter</fullName>
    </recommendedName>
</protein>
<dbReference type="Proteomes" id="UP000053268">
    <property type="component" value="Unassembled WGS sequence"/>
</dbReference>
<feature type="transmembrane region" description="Helical" evidence="9">
    <location>
        <begin position="119"/>
        <end position="140"/>
    </location>
</feature>
<evidence type="ECO:0000256" key="8">
    <source>
        <dbReference type="ARBA" id="ARBA00023136"/>
    </source>
</evidence>
<evidence type="ECO:0000313" key="11">
    <source>
        <dbReference type="Proteomes" id="UP000053268"/>
    </source>
</evidence>
<dbReference type="EMBL" id="KQ459592">
    <property type="protein sequence ID" value="KPI96909.1"/>
    <property type="molecule type" value="Genomic_DNA"/>
</dbReference>
<dbReference type="PANTHER" id="PTHR12929:SF10">
    <property type="entry name" value="RIBOFLAVIN TRANSPORTER"/>
    <property type="match status" value="1"/>
</dbReference>